<keyword evidence="9" id="KW-1185">Reference proteome</keyword>
<keyword evidence="4" id="KW-0594">Phospholipid biosynthesis</keyword>
<evidence type="ECO:0000313" key="8">
    <source>
        <dbReference type="EMBL" id="KAF9534574.1"/>
    </source>
</evidence>
<reference evidence="8" key="1">
    <citation type="submission" date="2020-11" db="EMBL/GenBank/DDBJ databases">
        <authorList>
            <consortium name="DOE Joint Genome Institute"/>
            <person name="Ahrendt S."/>
            <person name="Riley R."/>
            <person name="Andreopoulos W."/>
            <person name="Labutti K."/>
            <person name="Pangilinan J."/>
            <person name="Ruiz-Duenas F.J."/>
            <person name="Barrasa J.M."/>
            <person name="Sanchez-Garcia M."/>
            <person name="Camarero S."/>
            <person name="Miyauchi S."/>
            <person name="Serrano A."/>
            <person name="Linde D."/>
            <person name="Babiker R."/>
            <person name="Drula E."/>
            <person name="Ayuso-Fernandez I."/>
            <person name="Pacheco R."/>
            <person name="Padilla G."/>
            <person name="Ferreira P."/>
            <person name="Barriuso J."/>
            <person name="Kellner H."/>
            <person name="Castanera R."/>
            <person name="Alfaro M."/>
            <person name="Ramirez L."/>
            <person name="Pisabarro A.G."/>
            <person name="Kuo A."/>
            <person name="Tritt A."/>
            <person name="Lipzen A."/>
            <person name="He G."/>
            <person name="Yan M."/>
            <person name="Ng V."/>
            <person name="Cullen D."/>
            <person name="Martin F."/>
            <person name="Rosso M.-N."/>
            <person name="Henrissat B."/>
            <person name="Hibbett D."/>
            <person name="Martinez A.T."/>
            <person name="Grigoriev I.V."/>
        </authorList>
    </citation>
    <scope>NUCLEOTIDE SEQUENCE</scope>
    <source>
        <strain evidence="8">CBS 506.95</strain>
    </source>
</reference>
<feature type="region of interest" description="Disordered" evidence="5">
    <location>
        <begin position="285"/>
        <end position="384"/>
    </location>
</feature>
<feature type="compositionally biased region" description="Low complexity" evidence="5">
    <location>
        <begin position="339"/>
        <end position="360"/>
    </location>
</feature>
<gene>
    <name evidence="8" type="ORF">CPB83DRAFT_901558</name>
</gene>
<keyword evidence="4" id="KW-0444">Lipid biosynthesis</keyword>
<comment type="domain">
    <text evidence="4">The HXXXXD motif is essential for acyltransferase activity and may constitute the binding site for the phosphate moiety of the glycerol-3-phosphate.</text>
</comment>
<keyword evidence="4" id="KW-0443">Lipid metabolism</keyword>
<dbReference type="GO" id="GO:0006654">
    <property type="term" value="P:phosphatidic acid biosynthetic process"/>
    <property type="evidence" value="ECO:0007669"/>
    <property type="project" value="TreeGrafter"/>
</dbReference>
<dbReference type="GO" id="GO:0016020">
    <property type="term" value="C:membrane"/>
    <property type="evidence" value="ECO:0007669"/>
    <property type="project" value="InterPro"/>
</dbReference>
<keyword evidence="6" id="KW-0812">Transmembrane</keyword>
<dbReference type="NCBIfam" id="TIGR00530">
    <property type="entry name" value="AGP_acyltrn"/>
    <property type="match status" value="1"/>
</dbReference>
<dbReference type="InterPro" id="IPR002123">
    <property type="entry name" value="Plipid/glycerol_acylTrfase"/>
</dbReference>
<evidence type="ECO:0000259" key="7">
    <source>
        <dbReference type="SMART" id="SM00563"/>
    </source>
</evidence>
<dbReference type="Proteomes" id="UP000807306">
    <property type="component" value="Unassembled WGS sequence"/>
</dbReference>
<dbReference type="Pfam" id="PF01553">
    <property type="entry name" value="Acyltransferase"/>
    <property type="match status" value="1"/>
</dbReference>
<feature type="compositionally biased region" description="Polar residues" evidence="5">
    <location>
        <begin position="314"/>
        <end position="326"/>
    </location>
</feature>
<name>A0A9P6JW52_9AGAR</name>
<evidence type="ECO:0000256" key="2">
    <source>
        <dbReference type="ARBA" id="ARBA00022679"/>
    </source>
</evidence>
<dbReference type="PANTHER" id="PTHR10434">
    <property type="entry name" value="1-ACYL-SN-GLYCEROL-3-PHOSPHATE ACYLTRANSFERASE"/>
    <property type="match status" value="1"/>
</dbReference>
<feature type="compositionally biased region" description="Low complexity" evidence="5">
    <location>
        <begin position="288"/>
        <end position="304"/>
    </location>
</feature>
<proteinExistence type="inferred from homology"/>
<organism evidence="8 9">
    <name type="scientific">Crepidotus variabilis</name>
    <dbReference type="NCBI Taxonomy" id="179855"/>
    <lineage>
        <taxon>Eukaryota</taxon>
        <taxon>Fungi</taxon>
        <taxon>Dikarya</taxon>
        <taxon>Basidiomycota</taxon>
        <taxon>Agaricomycotina</taxon>
        <taxon>Agaricomycetes</taxon>
        <taxon>Agaricomycetidae</taxon>
        <taxon>Agaricales</taxon>
        <taxon>Agaricineae</taxon>
        <taxon>Crepidotaceae</taxon>
        <taxon>Crepidotus</taxon>
    </lineage>
</organism>
<evidence type="ECO:0000313" key="9">
    <source>
        <dbReference type="Proteomes" id="UP000807306"/>
    </source>
</evidence>
<dbReference type="SUPFAM" id="SSF69593">
    <property type="entry name" value="Glycerol-3-phosphate (1)-acyltransferase"/>
    <property type="match status" value="1"/>
</dbReference>
<keyword evidence="2 4" id="KW-0808">Transferase</keyword>
<comment type="caution">
    <text evidence="8">The sequence shown here is derived from an EMBL/GenBank/DDBJ whole genome shotgun (WGS) entry which is preliminary data.</text>
</comment>
<feature type="domain" description="Phospholipid/glycerol acyltransferase" evidence="7">
    <location>
        <begin position="102"/>
        <end position="218"/>
    </location>
</feature>
<dbReference type="GO" id="GO:0003841">
    <property type="term" value="F:1-acylglycerol-3-phosphate O-acyltransferase activity"/>
    <property type="evidence" value="ECO:0007669"/>
    <property type="project" value="UniProtKB-UniRule"/>
</dbReference>
<dbReference type="InterPro" id="IPR004552">
    <property type="entry name" value="AGP_acyltrans"/>
</dbReference>
<accession>A0A9P6JW52</accession>
<dbReference type="AlphaFoldDB" id="A0A9P6JW52"/>
<comment type="similarity">
    <text evidence="1 4">Belongs to the 1-acyl-sn-glycerol-3-phosphate acyltransferase family.</text>
</comment>
<evidence type="ECO:0000256" key="3">
    <source>
        <dbReference type="ARBA" id="ARBA00023315"/>
    </source>
</evidence>
<evidence type="ECO:0000256" key="5">
    <source>
        <dbReference type="SAM" id="MobiDB-lite"/>
    </source>
</evidence>
<protein>
    <recommendedName>
        <fullName evidence="4">1-acyl-sn-glycerol-3-phosphate acyltransferase</fullName>
        <ecNumber evidence="4">2.3.1.51</ecNumber>
    </recommendedName>
</protein>
<comment type="catalytic activity">
    <reaction evidence="4">
        <text>a 1-acyl-sn-glycero-3-phosphate + an acyl-CoA = a 1,2-diacyl-sn-glycero-3-phosphate + CoA</text>
        <dbReference type="Rhea" id="RHEA:19709"/>
        <dbReference type="ChEBI" id="CHEBI:57287"/>
        <dbReference type="ChEBI" id="CHEBI:57970"/>
        <dbReference type="ChEBI" id="CHEBI:58342"/>
        <dbReference type="ChEBI" id="CHEBI:58608"/>
        <dbReference type="EC" id="2.3.1.51"/>
    </reaction>
</comment>
<evidence type="ECO:0000256" key="4">
    <source>
        <dbReference type="RuleBase" id="RU361267"/>
    </source>
</evidence>
<evidence type="ECO:0000256" key="6">
    <source>
        <dbReference type="SAM" id="Phobius"/>
    </source>
</evidence>
<dbReference type="PANTHER" id="PTHR10434:SF11">
    <property type="entry name" value="1-ACYL-SN-GLYCEROL-3-PHOSPHATE ACYLTRANSFERASE"/>
    <property type="match status" value="1"/>
</dbReference>
<dbReference type="GO" id="GO:0005783">
    <property type="term" value="C:endoplasmic reticulum"/>
    <property type="evidence" value="ECO:0007669"/>
    <property type="project" value="TreeGrafter"/>
</dbReference>
<dbReference type="EC" id="2.3.1.51" evidence="4"/>
<dbReference type="EMBL" id="MU157825">
    <property type="protein sequence ID" value="KAF9534574.1"/>
    <property type="molecule type" value="Genomic_DNA"/>
</dbReference>
<keyword evidence="6" id="KW-0472">Membrane</keyword>
<feature type="transmembrane region" description="Helical" evidence="6">
    <location>
        <begin position="39"/>
        <end position="63"/>
    </location>
</feature>
<dbReference type="SMART" id="SM00563">
    <property type="entry name" value="PlsC"/>
    <property type="match status" value="1"/>
</dbReference>
<dbReference type="CDD" id="cd07989">
    <property type="entry name" value="LPLAT_AGPAT-like"/>
    <property type="match status" value="1"/>
</dbReference>
<keyword evidence="6" id="KW-1133">Transmembrane helix</keyword>
<dbReference type="OrthoDB" id="202234at2759"/>
<keyword evidence="4" id="KW-1208">Phospholipid metabolism</keyword>
<sequence length="384" mass="41376">MSFLSLLIKPLAYISLPLLVARQIAVNPNPSPYRYYARAFLYVGTLMTVASCSIIAAAGMTLVGRSNDVNNFVARFFYSVASRVLDIKVDIEGEEILGTRPAVLMANHQSMIDVLILGRIFPKQTTIMAKKSLQFTPLGPFMSLAGAIFIDRGNNASAVRSIEAAGEKMKAERISLWMFPEGTRHMSKEPDMLPLKKGGFHLAVNAGIPIIPIVVENYWHIYRKGVFETGTIRVKVLPPVSTTSLTSTDVHNLADGVRESMLEVLREMSPISESESSASKAILRERTPTATAPNPTSTSKPSSQPKKKQEEPAPSSSLIESVSPVLSPTIGVLPDTVNSALSSKGSSSSLASSSFSSSRMRGSENGAETEEDEGMVLVGKPKSA</sequence>
<keyword evidence="3 4" id="KW-0012">Acyltransferase</keyword>
<evidence type="ECO:0000256" key="1">
    <source>
        <dbReference type="ARBA" id="ARBA00008655"/>
    </source>
</evidence>
<feature type="transmembrane region" description="Helical" evidence="6">
    <location>
        <begin position="6"/>
        <end position="27"/>
    </location>
</feature>